<dbReference type="Proteomes" id="UP000185326">
    <property type="component" value="Segment"/>
</dbReference>
<dbReference type="EMBL" id="KJ019161">
    <property type="protein sequence ID" value="AIX46234.1"/>
    <property type="molecule type" value="Genomic_DNA"/>
</dbReference>
<dbReference type="EMBL" id="KJ019051">
    <property type="protein sequence ID" value="AIX19852.1"/>
    <property type="molecule type" value="Genomic_DNA"/>
</dbReference>
<dbReference type="Proteomes" id="UP000185340">
    <property type="component" value="Segment"/>
</dbReference>
<dbReference type="Proteomes" id="UP000185341">
    <property type="component" value="Segment"/>
</dbReference>
<proteinExistence type="predicted"/>
<dbReference type="EMBL" id="KJ019060">
    <property type="protein sequence ID" value="AIX22081.1"/>
    <property type="molecule type" value="Genomic_DNA"/>
</dbReference>
<dbReference type="EMBL" id="KJ019049">
    <property type="protein sequence ID" value="AIX19418.1"/>
    <property type="molecule type" value="Genomic_DNA"/>
</dbReference>
<evidence type="ECO:0000313" key="6">
    <source>
        <dbReference type="EMBL" id="AIX19852.1"/>
    </source>
</evidence>
<evidence type="ECO:0000313" key="5">
    <source>
        <dbReference type="EMBL" id="AIX19418.1"/>
    </source>
</evidence>
<evidence type="ECO:0000313" key="18">
    <source>
        <dbReference type="Proteomes" id="UP000185326"/>
    </source>
</evidence>
<dbReference type="Proteomes" id="UP000033002">
    <property type="component" value="Segment"/>
</dbReference>
<dbReference type="EMBL" id="KJ019134">
    <property type="protein sequence ID" value="AIX39479.1"/>
    <property type="molecule type" value="Genomic_DNA"/>
</dbReference>
<dbReference type="Proteomes" id="UP000185331">
    <property type="component" value="Segment"/>
</dbReference>
<organism evidence="3 20">
    <name type="scientific">Synechococcus phage ACG-2014b</name>
    <dbReference type="NCBI Taxonomy" id="1493508"/>
    <lineage>
        <taxon>Viruses</taxon>
        <taxon>Duplodnaviria</taxon>
        <taxon>Heunggongvirae</taxon>
        <taxon>Uroviricota</taxon>
        <taxon>Caudoviricetes</taxon>
        <taxon>Pantevenvirales</taxon>
        <taxon>Kyanoviridae</taxon>
        <taxon>Nereusvirus</taxon>
        <taxon>Nereusvirus tusconc4</taxon>
    </lineage>
</organism>
<evidence type="ECO:0000313" key="7">
    <source>
        <dbReference type="EMBL" id="AIX22081.1"/>
    </source>
</evidence>
<dbReference type="EMBL" id="KJ019132">
    <property type="protein sequence ID" value="AIX39044.1"/>
    <property type="molecule type" value="Genomic_DNA"/>
</dbReference>
<dbReference type="Proteomes" id="UP000185339">
    <property type="component" value="Segment"/>
</dbReference>
<evidence type="ECO:0000313" key="3">
    <source>
        <dbReference type="EMBL" id="AIX18045.1"/>
    </source>
</evidence>
<evidence type="ECO:0000313" key="4">
    <source>
        <dbReference type="EMBL" id="AIX18260.1"/>
    </source>
</evidence>
<dbReference type="EMBL" id="KJ019044">
    <property type="protein sequence ID" value="AIX18260.1"/>
    <property type="molecule type" value="Genomic_DNA"/>
</dbReference>
<evidence type="ECO:0000313" key="16">
    <source>
        <dbReference type="EMBL" id="AIX46234.1"/>
    </source>
</evidence>
<dbReference type="RefSeq" id="YP_009140746.1">
    <property type="nucleotide sequence ID" value="NC_027130.1"/>
</dbReference>
<dbReference type="EMBL" id="KJ019154">
    <property type="protein sequence ID" value="AIX44598.1"/>
    <property type="molecule type" value="Genomic_DNA"/>
</dbReference>
<accession>A0A0E3EZ48</accession>
<dbReference type="EMBL" id="KJ019042">
    <property type="protein sequence ID" value="AIX17829.1"/>
    <property type="molecule type" value="Genomic_DNA"/>
</dbReference>
<evidence type="ECO:0000313" key="9">
    <source>
        <dbReference type="EMBL" id="AIX32662.1"/>
    </source>
</evidence>
<dbReference type="GeneID" id="24405322"/>
<dbReference type="EMBL" id="KJ019104">
    <property type="protein sequence ID" value="AIX32662.1"/>
    <property type="molecule type" value="Genomic_DNA"/>
</dbReference>
<evidence type="ECO:0000313" key="19">
    <source>
        <dbReference type="Proteomes" id="UP000185330"/>
    </source>
</evidence>
<dbReference type="EMBL" id="KJ019043">
    <property type="protein sequence ID" value="AIX18045.1"/>
    <property type="molecule type" value="Genomic_DNA"/>
</dbReference>
<dbReference type="EMBL" id="KJ019133">
    <property type="protein sequence ID" value="AIX39262.1"/>
    <property type="molecule type" value="Genomic_DNA"/>
</dbReference>
<dbReference type="EMBL" id="KJ019061">
    <property type="protein sequence ID" value="AIX22295.1"/>
    <property type="molecule type" value="Genomic_DNA"/>
</dbReference>
<dbReference type="Proteomes" id="UP000185338">
    <property type="component" value="Segment"/>
</dbReference>
<dbReference type="Proteomes" id="UP000185330">
    <property type="component" value="Segment"/>
</dbReference>
<evidence type="ECO:0000313" key="12">
    <source>
        <dbReference type="EMBL" id="AIX39044.1"/>
    </source>
</evidence>
<dbReference type="EMBL" id="KJ019110">
    <property type="protein sequence ID" value="AIX34159.1"/>
    <property type="molecule type" value="Genomic_DNA"/>
</dbReference>
<evidence type="ECO:0000313" key="2">
    <source>
        <dbReference type="EMBL" id="AIX17829.1"/>
    </source>
</evidence>
<evidence type="ECO:0000313" key="14">
    <source>
        <dbReference type="EMBL" id="AIX39479.1"/>
    </source>
</evidence>
<dbReference type="Proteomes" id="UP000185342">
    <property type="component" value="Segment"/>
</dbReference>
<evidence type="ECO:0000313" key="15">
    <source>
        <dbReference type="EMBL" id="AIX44598.1"/>
    </source>
</evidence>
<reference evidence="17 18" key="1">
    <citation type="submission" date="2013-12" db="EMBL/GenBank/DDBJ databases">
        <title>Ecological redundancy of diverse viral populations within a natural community.</title>
        <authorList>
            <person name="Gregory A.C."/>
            <person name="LaButti K."/>
            <person name="Copeland A."/>
            <person name="Woyke T."/>
            <person name="Sullivan M.B."/>
        </authorList>
    </citation>
    <scope>NUCLEOTIDE SEQUENCE [LARGE SCALE GENOMIC DNA]</scope>
    <source>
        <strain evidence="14">Syn7803C100</strain>
        <strain evidence="15">Syn7803C28</strain>
        <strain evidence="16">Syn7803C36</strain>
        <strain evidence="1">Syn7803C66</strain>
        <strain evidence="2">Syn7803C67</strain>
        <strain evidence="3">Syn7803C68</strain>
        <strain evidence="4">Syn7803C69</strain>
        <strain evidence="5">Syn7803C76</strain>
        <strain evidence="6">Syn7803C78</strain>
        <strain evidence="7">Syn7803C91</strain>
        <strain evidence="8">Syn7803C92</strain>
        <strain evidence="9">Syn7803US49</strain>
        <strain evidence="10">Syn7803US54</strain>
        <strain evidence="11">Syn7803US56</strain>
        <strain evidence="12">Syn9311C1</strain>
        <strain evidence="13">Syn9311C4</strain>
    </source>
</reference>
<dbReference type="Proteomes" id="UP000185336">
    <property type="component" value="Segment"/>
</dbReference>
<evidence type="ECO:0000313" key="20">
    <source>
        <dbReference type="Proteomes" id="UP000185337"/>
    </source>
</evidence>
<gene>
    <name evidence="14" type="ORF">Syn7803C100_178</name>
    <name evidence="15" type="ORF">Syn7803C28_178</name>
    <name evidence="16" type="ORF">Syn7803C36_179</name>
    <name evidence="1" type="ORF">Syn7803C66_176</name>
    <name evidence="2" type="ORF">Syn7803C67_177</name>
    <name evidence="3" type="ORF">Syn7803C68_177</name>
    <name evidence="4" type="ORF">Syn7803C69_176</name>
    <name evidence="5" type="ORF">Syn7803C76_178</name>
    <name evidence="6" type="ORF">Syn7803C78_177</name>
    <name evidence="7" type="ORF">Syn7803C91_178</name>
    <name evidence="8" type="ORF">Syn7803C92_175</name>
    <name evidence="9" type="ORF">Syn7803US49_176</name>
    <name evidence="10" type="ORF">Syn7803US54_177</name>
    <name evidence="11" type="ORF">Syn7803US56_178</name>
    <name evidence="12" type="ORF">Syn9311C1_176</name>
    <name evidence="13" type="ORF">Syn9311C4_179</name>
</gene>
<evidence type="ECO:0000313" key="1">
    <source>
        <dbReference type="EMBL" id="AIX17613.1"/>
    </source>
</evidence>
<evidence type="ECO:0000313" key="10">
    <source>
        <dbReference type="EMBL" id="AIX33942.1"/>
    </source>
</evidence>
<evidence type="ECO:0000313" key="17">
    <source>
        <dbReference type="Proteomes" id="UP000033002"/>
    </source>
</evidence>
<dbReference type="Proteomes" id="UP000185337">
    <property type="component" value="Segment"/>
</dbReference>
<dbReference type="Proteomes" id="UP000185333">
    <property type="component" value="Segment"/>
</dbReference>
<dbReference type="Proteomes" id="UP000185334">
    <property type="component" value="Segment"/>
</dbReference>
<name>A0A0E3EZ48_9CAUD</name>
<keyword evidence="19" id="KW-1185">Reference proteome</keyword>
<dbReference type="EMBL" id="KJ019041">
    <property type="protein sequence ID" value="AIX17613.1"/>
    <property type="molecule type" value="Genomic_DNA"/>
</dbReference>
<dbReference type="EMBL" id="KJ019109">
    <property type="protein sequence ID" value="AIX33942.1"/>
    <property type="molecule type" value="Genomic_DNA"/>
</dbReference>
<dbReference type="Proteomes" id="UP000185327">
    <property type="component" value="Segment"/>
</dbReference>
<dbReference type="Proteomes" id="UP000185329">
    <property type="component" value="Segment"/>
</dbReference>
<protein>
    <submittedName>
        <fullName evidence="3">Uncharacterized protein</fullName>
    </submittedName>
</protein>
<evidence type="ECO:0000313" key="13">
    <source>
        <dbReference type="EMBL" id="AIX39262.1"/>
    </source>
</evidence>
<sequence>MPRSQMLKIDMEARLYKLKTELYEMENHKGKTGQWCDGAHHAYNEVLKVLQEYRV</sequence>
<dbReference type="Proteomes" id="UP000185332">
    <property type="component" value="Segment"/>
</dbReference>
<evidence type="ECO:0000313" key="8">
    <source>
        <dbReference type="EMBL" id="AIX22295.1"/>
    </source>
</evidence>
<dbReference type="KEGG" id="vg:24405322"/>
<evidence type="ECO:0000313" key="11">
    <source>
        <dbReference type="EMBL" id="AIX34159.1"/>
    </source>
</evidence>